<proteinExistence type="predicted"/>
<sequence>MKKITTLAIVLAMTVSCSAQWGKRIKGNGDEVTINRTTEDYDAIGVSGWFDVILVDGNEGKLTLTGESNLLEYIITEVRNGKLEIKTERGVNLKPSSWNNGITITVPVESVDAIALSGSGDIVGKTTIKTDKLDTAMSGSGDITLDVDSDSVSASMSGSGDITLSGSTKDFDATISGSGDIKAFDLEADNVDATVSGSADIKVTANKMLKARVSGSGDISYKGNPEKVDTKSSGSGDISKY</sequence>
<protein>
    <submittedName>
        <fullName evidence="3">DUF2807 domain-containing protein</fullName>
    </submittedName>
</protein>
<evidence type="ECO:0000256" key="1">
    <source>
        <dbReference type="SAM" id="MobiDB-lite"/>
    </source>
</evidence>
<evidence type="ECO:0000313" key="4">
    <source>
        <dbReference type="Proteomes" id="UP000215244"/>
    </source>
</evidence>
<dbReference type="KEGG" id="marb:CJ263_14970"/>
<dbReference type="RefSeq" id="WP_094998025.1">
    <property type="nucleotide sequence ID" value="NZ_BMJL01000004.1"/>
</dbReference>
<keyword evidence="4" id="KW-1185">Reference proteome</keyword>
<dbReference type="AlphaFoldDB" id="A0A223V7N9"/>
<dbReference type="PROSITE" id="PS51257">
    <property type="entry name" value="PROKAR_LIPOPROTEIN"/>
    <property type="match status" value="1"/>
</dbReference>
<dbReference type="Proteomes" id="UP000215244">
    <property type="component" value="Chromosome"/>
</dbReference>
<feature type="chain" id="PRO_5043949359" evidence="2">
    <location>
        <begin position="20"/>
        <end position="241"/>
    </location>
</feature>
<reference evidence="3 4" key="1">
    <citation type="submission" date="2017-08" db="EMBL/GenBank/DDBJ databases">
        <title>The complete genome sequence of Maribacter sp. B1, isolated from deep-sea sediment.</title>
        <authorList>
            <person name="Wu Y.-H."/>
            <person name="Cheng H."/>
            <person name="Xu X.-W."/>
        </authorList>
    </citation>
    <scope>NUCLEOTIDE SEQUENCE [LARGE SCALE GENOMIC DNA]</scope>
    <source>
        <strain evidence="3 4">B1</strain>
    </source>
</reference>
<feature type="region of interest" description="Disordered" evidence="1">
    <location>
        <begin position="215"/>
        <end position="241"/>
    </location>
</feature>
<accession>A0A223V7N9</accession>
<dbReference type="PANTHER" id="PTHR39200:SF1">
    <property type="entry name" value="AUTO-TRANSPORTER ADHESIN HEAD GIN DOMAIN-CONTAINING PROTEIN-RELATED"/>
    <property type="match status" value="1"/>
</dbReference>
<dbReference type="InterPro" id="IPR021255">
    <property type="entry name" value="DUF2807"/>
</dbReference>
<gene>
    <name evidence="3" type="ORF">CJ263_14970</name>
</gene>
<dbReference type="EMBL" id="CP022957">
    <property type="protein sequence ID" value="ASV31415.1"/>
    <property type="molecule type" value="Genomic_DNA"/>
</dbReference>
<keyword evidence="2" id="KW-0732">Signal</keyword>
<dbReference type="Pfam" id="PF10988">
    <property type="entry name" value="DUF2807"/>
    <property type="match status" value="1"/>
</dbReference>
<organism evidence="3 4">
    <name type="scientific">Maribacter cobaltidurans</name>
    <dbReference type="NCBI Taxonomy" id="1178778"/>
    <lineage>
        <taxon>Bacteria</taxon>
        <taxon>Pseudomonadati</taxon>
        <taxon>Bacteroidota</taxon>
        <taxon>Flavobacteriia</taxon>
        <taxon>Flavobacteriales</taxon>
        <taxon>Flavobacteriaceae</taxon>
        <taxon>Maribacter</taxon>
    </lineage>
</organism>
<dbReference type="OrthoDB" id="5585143at2"/>
<feature type="signal peptide" evidence="2">
    <location>
        <begin position="1"/>
        <end position="19"/>
    </location>
</feature>
<dbReference type="PANTHER" id="PTHR39200">
    <property type="entry name" value="HYPOTHETICAL EXPORTED PROTEIN"/>
    <property type="match status" value="1"/>
</dbReference>
<evidence type="ECO:0000313" key="3">
    <source>
        <dbReference type="EMBL" id="ASV31415.1"/>
    </source>
</evidence>
<dbReference type="Gene3D" id="2.160.20.120">
    <property type="match status" value="1"/>
</dbReference>
<feature type="compositionally biased region" description="Polar residues" evidence="1">
    <location>
        <begin position="231"/>
        <end position="241"/>
    </location>
</feature>
<evidence type="ECO:0000256" key="2">
    <source>
        <dbReference type="SAM" id="SignalP"/>
    </source>
</evidence>
<name>A0A223V7N9_9FLAO</name>